<protein>
    <submittedName>
        <fullName evidence="2">Uncharacterized protein</fullName>
    </submittedName>
</protein>
<name>A0A1J1LNK5_9CYAN</name>
<keyword evidence="3" id="KW-1185">Reference proteome</keyword>
<evidence type="ECO:0000313" key="3">
    <source>
        <dbReference type="Proteomes" id="UP000184315"/>
    </source>
</evidence>
<organism evidence="2 3">
    <name type="scientific">Planktothrix tepida PCC 9214</name>
    <dbReference type="NCBI Taxonomy" id="671072"/>
    <lineage>
        <taxon>Bacteria</taxon>
        <taxon>Bacillati</taxon>
        <taxon>Cyanobacteriota</taxon>
        <taxon>Cyanophyceae</taxon>
        <taxon>Oscillatoriophycideae</taxon>
        <taxon>Oscillatoriales</taxon>
        <taxon>Microcoleaceae</taxon>
        <taxon>Planktothrix</taxon>
    </lineage>
</organism>
<evidence type="ECO:0000313" key="2">
    <source>
        <dbReference type="EMBL" id="CUR33169.1"/>
    </source>
</evidence>
<dbReference type="Proteomes" id="UP000184315">
    <property type="component" value="Unassembled WGS sequence"/>
</dbReference>
<sequence>MSENAIRSYLTLSKGNGKNELYPVGERNYTSLQLRKVSSRSYRKRTRSNLSATRNYCNR</sequence>
<feature type="compositionally biased region" description="Polar residues" evidence="1">
    <location>
        <begin position="48"/>
        <end position="59"/>
    </location>
</feature>
<feature type="compositionally biased region" description="Basic residues" evidence="1">
    <location>
        <begin position="37"/>
        <end position="47"/>
    </location>
</feature>
<reference evidence="3" key="1">
    <citation type="submission" date="2015-10" db="EMBL/GenBank/DDBJ databases">
        <authorList>
            <person name="Regsiter A."/>
            <person name="william w."/>
        </authorList>
    </citation>
    <scope>NUCLEOTIDE SEQUENCE [LARGE SCALE GENOMIC DNA]</scope>
</reference>
<dbReference type="EMBL" id="CZDF01000156">
    <property type="protein sequence ID" value="CUR33169.1"/>
    <property type="molecule type" value="Genomic_DNA"/>
</dbReference>
<dbReference type="AlphaFoldDB" id="A0A1J1LNK5"/>
<feature type="region of interest" description="Disordered" evidence="1">
    <location>
        <begin position="36"/>
        <end position="59"/>
    </location>
</feature>
<evidence type="ECO:0000256" key="1">
    <source>
        <dbReference type="SAM" id="MobiDB-lite"/>
    </source>
</evidence>
<proteinExistence type="predicted"/>
<accession>A0A1J1LNK5</accession>
<gene>
    <name evidence="2" type="ORF">PL9214500416</name>
</gene>